<dbReference type="Gene3D" id="3.40.50.10490">
    <property type="entry name" value="Glucose-6-phosphate isomerase like protein, domain 1"/>
    <property type="match status" value="2"/>
</dbReference>
<name>A0ABV6PXK8_9DEIN</name>
<proteinExistence type="predicted"/>
<dbReference type="Proteomes" id="UP001589830">
    <property type="component" value="Unassembled WGS sequence"/>
</dbReference>
<evidence type="ECO:0000256" key="1">
    <source>
        <dbReference type="ARBA" id="ARBA00022737"/>
    </source>
</evidence>
<dbReference type="InterPro" id="IPR046348">
    <property type="entry name" value="SIS_dom_sf"/>
</dbReference>
<dbReference type="PANTHER" id="PTHR10937">
    <property type="entry name" value="GLUCOSAMINE--FRUCTOSE-6-PHOSPHATE AMINOTRANSFERASE, ISOMERIZING"/>
    <property type="match status" value="1"/>
</dbReference>
<organism evidence="3 4">
    <name type="scientific">Thermus composti</name>
    <dbReference type="NCBI Taxonomy" id="532059"/>
    <lineage>
        <taxon>Bacteria</taxon>
        <taxon>Thermotogati</taxon>
        <taxon>Deinococcota</taxon>
        <taxon>Deinococci</taxon>
        <taxon>Thermales</taxon>
        <taxon>Thermaceae</taxon>
        <taxon>Thermus</taxon>
    </lineage>
</organism>
<dbReference type="InterPro" id="IPR001347">
    <property type="entry name" value="SIS_dom"/>
</dbReference>
<dbReference type="Pfam" id="PF01380">
    <property type="entry name" value="SIS"/>
    <property type="match status" value="2"/>
</dbReference>
<feature type="domain" description="SIS" evidence="2">
    <location>
        <begin position="30"/>
        <end position="174"/>
    </location>
</feature>
<comment type="caution">
    <text evidence="3">The sequence shown here is derived from an EMBL/GenBank/DDBJ whole genome shotgun (WGS) entry which is preliminary data.</text>
</comment>
<evidence type="ECO:0000313" key="3">
    <source>
        <dbReference type="EMBL" id="MFC0594584.1"/>
    </source>
</evidence>
<dbReference type="InterPro" id="IPR035490">
    <property type="entry name" value="GlmS/FrlB_SIS"/>
</dbReference>
<protein>
    <submittedName>
        <fullName evidence="3">SIS domain-containing protein</fullName>
        <ecNumber evidence="3">3.5.-.-</ecNumber>
    </submittedName>
</protein>
<dbReference type="GO" id="GO:0016787">
    <property type="term" value="F:hydrolase activity"/>
    <property type="evidence" value="ECO:0007669"/>
    <property type="project" value="UniProtKB-KW"/>
</dbReference>
<gene>
    <name evidence="3" type="ORF">ACFFFP_00005</name>
</gene>
<evidence type="ECO:0000313" key="4">
    <source>
        <dbReference type="Proteomes" id="UP001589830"/>
    </source>
</evidence>
<keyword evidence="3" id="KW-0378">Hydrolase</keyword>
<sequence>MASWMRQEAEEAPWVVERLLRENAAEVKGLAAFLRRRPPGLVLTVARGSSAHAALFAKYLLEARLEWPVLSLAPSVLTLYRARPKVPYPALLLAFSQSGESPDLLEAVQAYRRAGVLTVALVNREESPLARAAEVVLPLHAGEEKAVAATKSFLAMLAATVHLLAHLLEEPRLRERLPALPEALHRALGVVGDLSPLEEAEGLFVLGRGFTFPIALEAALKLKEVAALHAEGLSLAEFLHGPLALLEEGFPLLALVQGDEALEGFLEVLQGLKAQGTHLLVLSPEPEALALAHTPLALPQALAPELDPLLLAQAFYPLAEALARARGLDPDRPRHLSKVTRTR</sequence>
<dbReference type="CDD" id="cd05008">
    <property type="entry name" value="SIS_GlmS_GlmD_1"/>
    <property type="match status" value="1"/>
</dbReference>
<evidence type="ECO:0000259" key="2">
    <source>
        <dbReference type="PROSITE" id="PS51464"/>
    </source>
</evidence>
<keyword evidence="1" id="KW-0677">Repeat</keyword>
<accession>A0ABV6PXK8</accession>
<dbReference type="SUPFAM" id="SSF53697">
    <property type="entry name" value="SIS domain"/>
    <property type="match status" value="1"/>
</dbReference>
<dbReference type="PANTHER" id="PTHR10937:SF8">
    <property type="entry name" value="AMINOTRANSFERASE-RELATED"/>
    <property type="match status" value="1"/>
</dbReference>
<reference evidence="3 4" key="1">
    <citation type="submission" date="2024-09" db="EMBL/GenBank/DDBJ databases">
        <authorList>
            <person name="Sun Q."/>
            <person name="Mori K."/>
        </authorList>
    </citation>
    <scope>NUCLEOTIDE SEQUENCE [LARGE SCALE GENOMIC DNA]</scope>
    <source>
        <strain evidence="3 4">NCAIM B.02340</strain>
    </source>
</reference>
<dbReference type="EC" id="3.5.-.-" evidence="3"/>
<dbReference type="PROSITE" id="PS51464">
    <property type="entry name" value="SIS"/>
    <property type="match status" value="2"/>
</dbReference>
<dbReference type="EMBL" id="JBHLTW010000001">
    <property type="protein sequence ID" value="MFC0594584.1"/>
    <property type="molecule type" value="Genomic_DNA"/>
</dbReference>
<dbReference type="CDD" id="cd05009">
    <property type="entry name" value="SIS_GlmS_GlmD_2"/>
    <property type="match status" value="1"/>
</dbReference>
<keyword evidence="4" id="KW-1185">Reference proteome</keyword>
<dbReference type="RefSeq" id="WP_188848229.1">
    <property type="nucleotide sequence ID" value="NZ_BMPJ01000042.1"/>
</dbReference>
<dbReference type="InterPro" id="IPR035466">
    <property type="entry name" value="GlmS/AgaS_SIS"/>
</dbReference>
<feature type="domain" description="SIS" evidence="2">
    <location>
        <begin position="193"/>
        <end position="328"/>
    </location>
</feature>